<evidence type="ECO:0000313" key="1">
    <source>
        <dbReference type="EMBL" id="SEK37400.1"/>
    </source>
</evidence>
<organism evidence="1 2">
    <name type="scientific">Stigmatella aurantiaca</name>
    <dbReference type="NCBI Taxonomy" id="41"/>
    <lineage>
        <taxon>Bacteria</taxon>
        <taxon>Pseudomonadati</taxon>
        <taxon>Myxococcota</taxon>
        <taxon>Myxococcia</taxon>
        <taxon>Myxococcales</taxon>
        <taxon>Cystobacterineae</taxon>
        <taxon>Archangiaceae</taxon>
        <taxon>Stigmatella</taxon>
    </lineage>
</organism>
<gene>
    <name evidence="1" type="ORF">SAMN05444354_101408</name>
</gene>
<sequence>MASDAFDKDFQGKPLILALEPKPCRWAAEARRLSELLARHREPEGARSHPFEDLDSIWRDEEPLHSW</sequence>
<dbReference type="EMBL" id="FOAP01000001">
    <property type="protein sequence ID" value="SEK37400.1"/>
    <property type="molecule type" value="Genomic_DNA"/>
</dbReference>
<name>A0A1H7GLK7_STIAU</name>
<protein>
    <submittedName>
        <fullName evidence="1">Uncharacterized protein</fullName>
    </submittedName>
</protein>
<dbReference type="Proteomes" id="UP000182719">
    <property type="component" value="Unassembled WGS sequence"/>
</dbReference>
<dbReference type="RefSeq" id="WP_075004671.1">
    <property type="nucleotide sequence ID" value="NZ_FOAP01000001.1"/>
</dbReference>
<keyword evidence="2" id="KW-1185">Reference proteome</keyword>
<dbReference type="AlphaFoldDB" id="A0A1H7GLK7"/>
<proteinExistence type="predicted"/>
<reference evidence="2" key="1">
    <citation type="submission" date="2016-10" db="EMBL/GenBank/DDBJ databases">
        <authorList>
            <person name="Varghese N."/>
            <person name="Submissions S."/>
        </authorList>
    </citation>
    <scope>NUCLEOTIDE SEQUENCE [LARGE SCALE GENOMIC DNA]</scope>
    <source>
        <strain evidence="2">DSM 17044</strain>
    </source>
</reference>
<evidence type="ECO:0000313" key="2">
    <source>
        <dbReference type="Proteomes" id="UP000182719"/>
    </source>
</evidence>
<accession>A0A1H7GLK7</accession>